<sequence length="132" mass="14975">MIIKGIISKTSPYSVKETVDRLVVMLTLHDIKIYARIDQQEELQSSQIAALPMEYLLFGSPKHSGPLMVENPLIAIDLPMKIIVWQSDDNEVFVTYNDAAYLSERFGLHEDLTSYLSIHHLLLEQMTASSPN</sequence>
<evidence type="ECO:0000313" key="2">
    <source>
        <dbReference type="EMBL" id="TDO19968.1"/>
    </source>
</evidence>
<dbReference type="EMBL" id="SNWM01000005">
    <property type="protein sequence ID" value="TDO19968.1"/>
    <property type="molecule type" value="Genomic_DNA"/>
</dbReference>
<organism evidence="2 3">
    <name type="scientific">Pedobacter duraquae</name>
    <dbReference type="NCBI Taxonomy" id="425511"/>
    <lineage>
        <taxon>Bacteria</taxon>
        <taxon>Pseudomonadati</taxon>
        <taxon>Bacteroidota</taxon>
        <taxon>Sphingobacteriia</taxon>
        <taxon>Sphingobacteriales</taxon>
        <taxon>Sphingobacteriaceae</taxon>
        <taxon>Pedobacter</taxon>
    </lineage>
</organism>
<dbReference type="Proteomes" id="UP000295499">
    <property type="component" value="Unassembled WGS sequence"/>
</dbReference>
<accession>A0A4R6IEC6</accession>
<reference evidence="2 3" key="1">
    <citation type="submission" date="2019-03" db="EMBL/GenBank/DDBJ databases">
        <title>Genomic Encyclopedia of Archaeal and Bacterial Type Strains, Phase II (KMG-II): from individual species to whole genera.</title>
        <authorList>
            <person name="Goeker M."/>
        </authorList>
    </citation>
    <scope>NUCLEOTIDE SEQUENCE [LARGE SCALE GENOMIC DNA]</scope>
    <source>
        <strain evidence="2 3">DSM 19034</strain>
    </source>
</reference>
<dbReference type="SUPFAM" id="SSF103247">
    <property type="entry name" value="TT1751-like"/>
    <property type="match status" value="1"/>
</dbReference>
<evidence type="ECO:0000313" key="3">
    <source>
        <dbReference type="Proteomes" id="UP000295499"/>
    </source>
</evidence>
<gene>
    <name evidence="2" type="ORF">CLV32_3724</name>
</gene>
<dbReference type="PANTHER" id="PTHR38342:SF2">
    <property type="entry name" value="INNER MEMBRANE OR EXPORTED"/>
    <property type="match status" value="1"/>
</dbReference>
<dbReference type="CDD" id="cd14797">
    <property type="entry name" value="DUF302"/>
    <property type="match status" value="1"/>
</dbReference>
<dbReference type="AlphaFoldDB" id="A0A4R6IEC6"/>
<dbReference type="OrthoDB" id="9799367at2"/>
<keyword evidence="3" id="KW-1185">Reference proteome</keyword>
<comment type="caution">
    <text evidence="2">The sequence shown here is derived from an EMBL/GenBank/DDBJ whole genome shotgun (WGS) entry which is preliminary data.</text>
</comment>
<name>A0A4R6IEC6_9SPHI</name>
<protein>
    <submittedName>
        <fullName evidence="2">Uncharacterized protein (DUF302 family)</fullName>
    </submittedName>
</protein>
<dbReference type="RefSeq" id="WP_133558156.1">
    <property type="nucleotide sequence ID" value="NZ_SNWM01000005.1"/>
</dbReference>
<proteinExistence type="predicted"/>
<dbReference type="InterPro" id="IPR005180">
    <property type="entry name" value="DUF302"/>
</dbReference>
<evidence type="ECO:0000259" key="1">
    <source>
        <dbReference type="Pfam" id="PF03625"/>
    </source>
</evidence>
<feature type="domain" description="DUF302" evidence="1">
    <location>
        <begin position="37"/>
        <end position="98"/>
    </location>
</feature>
<dbReference type="PANTHER" id="PTHR38342">
    <property type="entry name" value="SLR5037 PROTEIN"/>
    <property type="match status" value="1"/>
</dbReference>
<dbReference type="InterPro" id="IPR035923">
    <property type="entry name" value="TT1751-like_sf"/>
</dbReference>
<dbReference type="Gene3D" id="3.30.310.70">
    <property type="entry name" value="TT1751-like domain"/>
    <property type="match status" value="1"/>
</dbReference>
<dbReference type="Pfam" id="PF03625">
    <property type="entry name" value="DUF302"/>
    <property type="match status" value="1"/>
</dbReference>